<dbReference type="Pfam" id="PF13857">
    <property type="entry name" value="Ank_5"/>
    <property type="match status" value="1"/>
</dbReference>
<evidence type="ECO:0000313" key="4">
    <source>
        <dbReference type="EMBL" id="GLI56813.1"/>
    </source>
</evidence>
<feature type="repeat" description="ANK" evidence="3">
    <location>
        <begin position="121"/>
        <end position="153"/>
    </location>
</feature>
<dbReference type="Proteomes" id="UP001144471">
    <property type="component" value="Unassembled WGS sequence"/>
</dbReference>
<name>A0A9W6GKI7_9FUSO</name>
<dbReference type="EMBL" id="BSDY01000010">
    <property type="protein sequence ID" value="GLI56813.1"/>
    <property type="molecule type" value="Genomic_DNA"/>
</dbReference>
<feature type="repeat" description="ANK" evidence="3">
    <location>
        <begin position="154"/>
        <end position="186"/>
    </location>
</feature>
<keyword evidence="1" id="KW-0677">Repeat</keyword>
<dbReference type="PANTHER" id="PTHR24198:SF165">
    <property type="entry name" value="ANKYRIN REPEAT-CONTAINING PROTEIN-RELATED"/>
    <property type="match status" value="1"/>
</dbReference>
<dbReference type="Pfam" id="PF12796">
    <property type="entry name" value="Ank_2"/>
    <property type="match status" value="1"/>
</dbReference>
<dbReference type="PROSITE" id="PS50088">
    <property type="entry name" value="ANK_REPEAT"/>
    <property type="match status" value="3"/>
</dbReference>
<protein>
    <recommendedName>
        <fullName evidence="6">Ankyrin repeat</fullName>
    </recommendedName>
</protein>
<dbReference type="Gene3D" id="1.25.40.20">
    <property type="entry name" value="Ankyrin repeat-containing domain"/>
    <property type="match status" value="2"/>
</dbReference>
<evidence type="ECO:0000256" key="1">
    <source>
        <dbReference type="ARBA" id="ARBA00022737"/>
    </source>
</evidence>
<evidence type="ECO:0000313" key="5">
    <source>
        <dbReference type="Proteomes" id="UP001144471"/>
    </source>
</evidence>
<evidence type="ECO:0000256" key="3">
    <source>
        <dbReference type="PROSITE-ProRule" id="PRU00023"/>
    </source>
</evidence>
<gene>
    <name evidence="4" type="ORF">PM10SUCC1_23270</name>
</gene>
<dbReference type="AlphaFoldDB" id="A0A9W6GKI7"/>
<evidence type="ECO:0008006" key="6">
    <source>
        <dbReference type="Google" id="ProtNLM"/>
    </source>
</evidence>
<proteinExistence type="predicted"/>
<keyword evidence="5" id="KW-1185">Reference proteome</keyword>
<dbReference type="SUPFAM" id="SSF48403">
    <property type="entry name" value="Ankyrin repeat"/>
    <property type="match status" value="1"/>
</dbReference>
<accession>A0A9W6GKI7</accession>
<dbReference type="InterPro" id="IPR002110">
    <property type="entry name" value="Ankyrin_rpt"/>
</dbReference>
<dbReference type="SMART" id="SM00248">
    <property type="entry name" value="ANK"/>
    <property type="match status" value="6"/>
</dbReference>
<dbReference type="PROSITE" id="PS50297">
    <property type="entry name" value="ANK_REP_REGION"/>
    <property type="match status" value="2"/>
</dbReference>
<evidence type="ECO:0000256" key="2">
    <source>
        <dbReference type="ARBA" id="ARBA00023043"/>
    </source>
</evidence>
<dbReference type="RefSeq" id="WP_281836187.1">
    <property type="nucleotide sequence ID" value="NZ_BSDY01000010.1"/>
</dbReference>
<sequence>MKIKKHLVSLQIKNPLFTGGNLWLDDREVGYIRGRSTLTLEEIEEGAYNLTLHTDRGTLRNTLIAQAGVIHSIHLAHEFQESEIEYRFKEASELAVNHSNLERLKELAAIPGILIKRSFEEGKSLLHMAVDSFYYEGARVLLEMGASPNSKDRFGSTPLMCAVEKSNIDLVKKLLRYGAEANLRDCHNENVLMKGITNHRNAMNIFEILLEREVEMDIKSSASKLTPLLKSLANKEFEKFALILIEKGEKKDLYIKDSQGSSSLDLALTGGSIKCIRKLIEMEVAPLSPKSLYKAIDTEDLDIMSYVTDSLVERGWDIDMAGDNGVTLLMHCCSLGYLEGVNFLLDRGASLERRDFQGETPLFYSLYHPNICSLLIEMGADREHENLKGETPLIKLIPEKFRVTSNILLKG</sequence>
<organism evidence="4 5">
    <name type="scientific">Propionigenium maris DSM 9537</name>
    <dbReference type="NCBI Taxonomy" id="1123000"/>
    <lineage>
        <taxon>Bacteria</taxon>
        <taxon>Fusobacteriati</taxon>
        <taxon>Fusobacteriota</taxon>
        <taxon>Fusobacteriia</taxon>
        <taxon>Fusobacteriales</taxon>
        <taxon>Fusobacteriaceae</taxon>
        <taxon>Propionigenium</taxon>
    </lineage>
</organism>
<dbReference type="InterPro" id="IPR036770">
    <property type="entry name" value="Ankyrin_rpt-contain_sf"/>
</dbReference>
<dbReference type="PANTHER" id="PTHR24198">
    <property type="entry name" value="ANKYRIN REPEAT AND PROTEIN KINASE DOMAIN-CONTAINING PROTEIN"/>
    <property type="match status" value="1"/>
</dbReference>
<comment type="caution">
    <text evidence="4">The sequence shown here is derived from an EMBL/GenBank/DDBJ whole genome shotgun (WGS) entry which is preliminary data.</text>
</comment>
<reference evidence="4" key="1">
    <citation type="submission" date="2022-12" db="EMBL/GenBank/DDBJ databases">
        <title>Reference genome sequencing for broad-spectrum identification of bacterial and archaeal isolates by mass spectrometry.</title>
        <authorList>
            <person name="Sekiguchi Y."/>
            <person name="Tourlousse D.M."/>
        </authorList>
    </citation>
    <scope>NUCLEOTIDE SEQUENCE</scope>
    <source>
        <strain evidence="4">10succ1</strain>
    </source>
</reference>
<keyword evidence="2 3" id="KW-0040">ANK repeat</keyword>
<feature type="repeat" description="ANK" evidence="3">
    <location>
        <begin position="324"/>
        <end position="356"/>
    </location>
</feature>